<evidence type="ECO:0000313" key="1">
    <source>
        <dbReference type="EMBL" id="MCU7552441.1"/>
    </source>
</evidence>
<gene>
    <name evidence="1" type="ORF">OCK74_25200</name>
</gene>
<dbReference type="RefSeq" id="WP_279299878.1">
    <property type="nucleotide sequence ID" value="NZ_JAOTIF010000034.1"/>
</dbReference>
<protein>
    <submittedName>
        <fullName evidence="1">Uncharacterized protein</fullName>
    </submittedName>
</protein>
<name>A0A9X3BAA5_9BACT</name>
<keyword evidence="2" id="KW-1185">Reference proteome</keyword>
<dbReference type="AlphaFoldDB" id="A0A9X3BAA5"/>
<proteinExistence type="predicted"/>
<sequence>MEQQLPDKSNGLLLITGNDDKKIEIKDLNIYNHYHYIPSQIQQAADGNLIMPYMNNKEVGLMKIKLD</sequence>
<reference evidence="1" key="2">
    <citation type="submission" date="2023-04" db="EMBL/GenBank/DDBJ databases">
        <title>Paracnuella aquatica gen. nov., sp. nov., a member of the family Chitinophagaceae isolated from a hot spring.</title>
        <authorList>
            <person name="Wang C."/>
        </authorList>
    </citation>
    <scope>NUCLEOTIDE SEQUENCE</scope>
    <source>
        <strain evidence="1">LB-8</strain>
    </source>
</reference>
<comment type="caution">
    <text evidence="1">The sequence shown here is derived from an EMBL/GenBank/DDBJ whole genome shotgun (WGS) entry which is preliminary data.</text>
</comment>
<reference evidence="1" key="1">
    <citation type="submission" date="2022-09" db="EMBL/GenBank/DDBJ databases">
        <authorList>
            <person name="Yuan C."/>
            <person name="Ke Z."/>
        </authorList>
    </citation>
    <scope>NUCLEOTIDE SEQUENCE</scope>
    <source>
        <strain evidence="1">LB-8</strain>
    </source>
</reference>
<accession>A0A9X3BAA5</accession>
<dbReference type="Proteomes" id="UP001155483">
    <property type="component" value="Unassembled WGS sequence"/>
</dbReference>
<evidence type="ECO:0000313" key="2">
    <source>
        <dbReference type="Proteomes" id="UP001155483"/>
    </source>
</evidence>
<dbReference type="EMBL" id="JAOTIF010000034">
    <property type="protein sequence ID" value="MCU7552441.1"/>
    <property type="molecule type" value="Genomic_DNA"/>
</dbReference>
<organism evidence="1 2">
    <name type="scientific">Paraflavisolibacter caeni</name>
    <dbReference type="NCBI Taxonomy" id="2982496"/>
    <lineage>
        <taxon>Bacteria</taxon>
        <taxon>Pseudomonadati</taxon>
        <taxon>Bacteroidota</taxon>
        <taxon>Chitinophagia</taxon>
        <taxon>Chitinophagales</taxon>
        <taxon>Chitinophagaceae</taxon>
        <taxon>Paraflavisolibacter</taxon>
    </lineage>
</organism>